<keyword evidence="1" id="KW-0812">Transmembrane</keyword>
<evidence type="ECO:0000313" key="2">
    <source>
        <dbReference type="EMBL" id="QGY44685.1"/>
    </source>
</evidence>
<keyword evidence="1" id="KW-0472">Membrane</keyword>
<organism evidence="2 3">
    <name type="scientific">Maribellus comscasis</name>
    <dbReference type="NCBI Taxonomy" id="2681766"/>
    <lineage>
        <taxon>Bacteria</taxon>
        <taxon>Pseudomonadati</taxon>
        <taxon>Bacteroidota</taxon>
        <taxon>Bacteroidia</taxon>
        <taxon>Marinilabiliales</taxon>
        <taxon>Prolixibacteraceae</taxon>
        <taxon>Maribellus</taxon>
    </lineage>
</organism>
<evidence type="ECO:0008006" key="4">
    <source>
        <dbReference type="Google" id="ProtNLM"/>
    </source>
</evidence>
<dbReference type="EMBL" id="CP046401">
    <property type="protein sequence ID" value="QGY44685.1"/>
    <property type="molecule type" value="Genomic_DNA"/>
</dbReference>
<dbReference type="KEGG" id="mcos:GM418_13715"/>
<reference evidence="2 3" key="1">
    <citation type="submission" date="2019-11" db="EMBL/GenBank/DDBJ databases">
        <authorList>
            <person name="Zheng R.K."/>
            <person name="Sun C.M."/>
        </authorList>
    </citation>
    <scope>NUCLEOTIDE SEQUENCE [LARGE SCALE GENOMIC DNA]</scope>
    <source>
        <strain evidence="2 3">WC007</strain>
    </source>
</reference>
<feature type="transmembrane region" description="Helical" evidence="1">
    <location>
        <begin position="20"/>
        <end position="41"/>
    </location>
</feature>
<evidence type="ECO:0000256" key="1">
    <source>
        <dbReference type="SAM" id="Phobius"/>
    </source>
</evidence>
<dbReference type="AlphaFoldDB" id="A0A6I6JP13"/>
<dbReference type="RefSeq" id="WP_158867230.1">
    <property type="nucleotide sequence ID" value="NZ_CP046401.1"/>
</dbReference>
<name>A0A6I6JP13_9BACT</name>
<protein>
    <recommendedName>
        <fullName evidence="4">ABC transporter permease</fullName>
    </recommendedName>
</protein>
<accession>A0A6I6JP13</accession>
<keyword evidence="1" id="KW-1133">Transmembrane helix</keyword>
<keyword evidence="3" id="KW-1185">Reference proteome</keyword>
<gene>
    <name evidence="2" type="ORF">GM418_13715</name>
</gene>
<evidence type="ECO:0000313" key="3">
    <source>
        <dbReference type="Proteomes" id="UP000428260"/>
    </source>
</evidence>
<dbReference type="Proteomes" id="UP000428260">
    <property type="component" value="Chromosome"/>
</dbReference>
<proteinExistence type="predicted"/>
<sequence>MNFLFLKLAFRNILKNRLNAFINILALQLASPPVFFIFLFINYETGFDDFQSNKERIFRVMGAFNSDDR</sequence>